<evidence type="ECO:0000313" key="5">
    <source>
        <dbReference type="Proteomes" id="UP000637267"/>
    </source>
</evidence>
<name>A0ABQ2P656_9NEIS</name>
<dbReference type="Pfam" id="PF10503">
    <property type="entry name" value="Esterase_PHB"/>
    <property type="match status" value="1"/>
</dbReference>
<organism evidence="4 5">
    <name type="scientific">Silvimonas iriomotensis</name>
    <dbReference type="NCBI Taxonomy" id="449662"/>
    <lineage>
        <taxon>Bacteria</taxon>
        <taxon>Pseudomonadati</taxon>
        <taxon>Pseudomonadota</taxon>
        <taxon>Betaproteobacteria</taxon>
        <taxon>Neisseriales</taxon>
        <taxon>Chitinibacteraceae</taxon>
        <taxon>Silvimonas</taxon>
    </lineage>
</organism>
<dbReference type="PANTHER" id="PTHR43037:SF1">
    <property type="entry name" value="BLL1128 PROTEIN"/>
    <property type="match status" value="1"/>
</dbReference>
<dbReference type="InterPro" id="IPR010126">
    <property type="entry name" value="Esterase_phb"/>
</dbReference>
<dbReference type="RefSeq" id="WP_229708690.1">
    <property type="nucleotide sequence ID" value="NZ_BMLX01000001.1"/>
</dbReference>
<dbReference type="SUPFAM" id="SSF53474">
    <property type="entry name" value="alpha/beta-Hydrolases"/>
    <property type="match status" value="1"/>
</dbReference>
<keyword evidence="1" id="KW-0732">Signal</keyword>
<dbReference type="Gene3D" id="3.40.50.1820">
    <property type="entry name" value="alpha/beta hydrolase"/>
    <property type="match status" value="1"/>
</dbReference>
<evidence type="ECO:0000313" key="4">
    <source>
        <dbReference type="EMBL" id="GGP18903.1"/>
    </source>
</evidence>
<evidence type="ECO:0008006" key="6">
    <source>
        <dbReference type="Google" id="ProtNLM"/>
    </source>
</evidence>
<accession>A0ABQ2P656</accession>
<dbReference type="NCBIfam" id="TIGR01840">
    <property type="entry name" value="esterase_phb"/>
    <property type="match status" value="1"/>
</dbReference>
<dbReference type="PANTHER" id="PTHR43037">
    <property type="entry name" value="UNNAMED PRODUCT-RELATED"/>
    <property type="match status" value="1"/>
</dbReference>
<dbReference type="Proteomes" id="UP000637267">
    <property type="component" value="Unassembled WGS sequence"/>
</dbReference>
<keyword evidence="2" id="KW-0378">Hydrolase</keyword>
<comment type="caution">
    <text evidence="4">The sequence shown here is derived from an EMBL/GenBank/DDBJ whole genome shotgun (WGS) entry which is preliminary data.</text>
</comment>
<feature type="compositionally biased region" description="Low complexity" evidence="3">
    <location>
        <begin position="57"/>
        <end position="67"/>
    </location>
</feature>
<feature type="region of interest" description="Disordered" evidence="3">
    <location>
        <begin position="28"/>
        <end position="69"/>
    </location>
</feature>
<sequence>MLKSLKRLMLGGIASMSKAQLRQQKQLTRILLGPKRRKSRKSPASATTTRPARPSKKPATASSAATSLPGKWSTSWFHTTSLDQPLSYQRLGYKLYLPRQHKDAPLLVMLHGCGQNANDFALGTRMNLLAGQKGFAVLYPQQALHRHSQRCWPWYDKSVQEGGGEVPLIMGAIQKVLAQHGLDPARVYVAGISAGAGMAHILALHYPHQIAAVGLHSGPVYGAGNGKLTALMVMQSGSVHGTSSAMAPAQLRLGTALRMPAILIQGHADKVVRPINQHQLVQQFMTLNQLQSSDARPTVLKRSGRGRKAQSYQIDDYVVRRKLLLRVCRVSELGHAWSGGDGTIKFHADHGPDASKLMWDFFARHRRAQPTAPAPRTRKKKPAG</sequence>
<evidence type="ECO:0000256" key="3">
    <source>
        <dbReference type="SAM" id="MobiDB-lite"/>
    </source>
</evidence>
<reference evidence="5" key="1">
    <citation type="journal article" date="2019" name="Int. J. Syst. Evol. Microbiol.">
        <title>The Global Catalogue of Microorganisms (GCM) 10K type strain sequencing project: providing services to taxonomists for standard genome sequencing and annotation.</title>
        <authorList>
            <consortium name="The Broad Institute Genomics Platform"/>
            <consortium name="The Broad Institute Genome Sequencing Center for Infectious Disease"/>
            <person name="Wu L."/>
            <person name="Ma J."/>
        </authorList>
    </citation>
    <scope>NUCLEOTIDE SEQUENCE [LARGE SCALE GENOMIC DNA]</scope>
    <source>
        <strain evidence="5">CGMCC 1.8859</strain>
    </source>
</reference>
<keyword evidence="5" id="KW-1185">Reference proteome</keyword>
<dbReference type="EMBL" id="BMLX01000001">
    <property type="protein sequence ID" value="GGP18903.1"/>
    <property type="molecule type" value="Genomic_DNA"/>
</dbReference>
<evidence type="ECO:0000256" key="1">
    <source>
        <dbReference type="ARBA" id="ARBA00022729"/>
    </source>
</evidence>
<gene>
    <name evidence="4" type="ORF">GCM10010970_07960</name>
</gene>
<proteinExistence type="predicted"/>
<dbReference type="InterPro" id="IPR029058">
    <property type="entry name" value="AB_hydrolase_fold"/>
</dbReference>
<protein>
    <recommendedName>
        <fullName evidence="6">PHB depolymerase esterase</fullName>
    </recommendedName>
</protein>
<evidence type="ECO:0000256" key="2">
    <source>
        <dbReference type="ARBA" id="ARBA00022801"/>
    </source>
</evidence>
<dbReference type="InterPro" id="IPR050955">
    <property type="entry name" value="Plant_Biomass_Hydrol_Est"/>
</dbReference>